<evidence type="ECO:0000313" key="1">
    <source>
        <dbReference type="EMBL" id="EPC73024.1"/>
    </source>
</evidence>
<feature type="non-terminal residue" evidence="1">
    <location>
        <position position="1"/>
    </location>
</feature>
<dbReference type="EMBL" id="ANKD01000466">
    <property type="protein sequence ID" value="EPC73024.1"/>
    <property type="molecule type" value="Genomic_DNA"/>
</dbReference>
<evidence type="ECO:0000313" key="2">
    <source>
        <dbReference type="Proteomes" id="UP000014252"/>
    </source>
</evidence>
<dbReference type="Proteomes" id="UP000014252">
    <property type="component" value="Unassembled WGS sequence"/>
</dbReference>
<accession>A0A8E0IR99</accession>
<organism evidence="1 2">
    <name type="scientific">Lacticaseibacillus paracasei subsp. paracasei Lpp71</name>
    <dbReference type="NCBI Taxonomy" id="1256207"/>
    <lineage>
        <taxon>Bacteria</taxon>
        <taxon>Bacillati</taxon>
        <taxon>Bacillota</taxon>
        <taxon>Bacilli</taxon>
        <taxon>Lactobacillales</taxon>
        <taxon>Lactobacillaceae</taxon>
        <taxon>Lacticaseibacillus</taxon>
    </lineage>
</organism>
<protein>
    <submittedName>
        <fullName evidence="1">Uncharacterized protein</fullName>
    </submittedName>
</protein>
<dbReference type="AlphaFoldDB" id="A0A8E0IR99"/>
<sequence>SLTDPIMINIINSIGLQVSANIDLSNKFIYSISFNIVKKTSCAIFTQIGQKHFLIKFQLVIDKKTIHAKLKIKYKCNAKDKYPCL</sequence>
<comment type="caution">
    <text evidence="1">The sequence shown here is derived from an EMBL/GenBank/DDBJ whole genome shotgun (WGS) entry which is preliminary data.</text>
</comment>
<proteinExistence type="predicted"/>
<name>A0A8E0IR99_LACPA</name>
<gene>
    <name evidence="1" type="ORF">Lpp71_09579</name>
</gene>
<reference evidence="1 2" key="1">
    <citation type="journal article" date="2013" name="PLoS ONE">
        <title>Lactobacillus paracasei comparative genomics: towards species pan-genome definition and exploitation of diversity.</title>
        <authorList>
            <person name="Smokvina T."/>
            <person name="Wels M."/>
            <person name="Polka J."/>
            <person name="Chervaux C."/>
            <person name="Brisse S."/>
            <person name="Boekhorst J."/>
            <person name="van Hylckama Vlieg J.E."/>
            <person name="Siezen R.J."/>
        </authorList>
    </citation>
    <scope>NUCLEOTIDE SEQUENCE [LARGE SCALE GENOMIC DNA]</scope>
    <source>
        <strain evidence="1 2">Lpp71</strain>
    </source>
</reference>